<dbReference type="PANTHER" id="PTHR31043">
    <property type="entry name" value="NEPHROCYSTIN-4"/>
    <property type="match status" value="1"/>
</dbReference>
<dbReference type="GO" id="GO:0035869">
    <property type="term" value="C:ciliary transition zone"/>
    <property type="evidence" value="ECO:0007669"/>
    <property type="project" value="TreeGrafter"/>
</dbReference>
<comment type="caution">
    <text evidence="2">The sequence shown here is derived from an EMBL/GenBank/DDBJ whole genome shotgun (WGS) entry which is preliminary data.</text>
</comment>
<organism evidence="2 3">
    <name type="scientific">Caenorhabditis angaria</name>
    <dbReference type="NCBI Taxonomy" id="860376"/>
    <lineage>
        <taxon>Eukaryota</taxon>
        <taxon>Metazoa</taxon>
        <taxon>Ecdysozoa</taxon>
        <taxon>Nematoda</taxon>
        <taxon>Chromadorea</taxon>
        <taxon>Rhabditida</taxon>
        <taxon>Rhabditina</taxon>
        <taxon>Rhabditomorpha</taxon>
        <taxon>Rhabditoidea</taxon>
        <taxon>Rhabditidae</taxon>
        <taxon>Peloderinae</taxon>
        <taxon>Caenorhabditis</taxon>
    </lineage>
</organism>
<dbReference type="GO" id="GO:0097730">
    <property type="term" value="C:non-motile cilium"/>
    <property type="evidence" value="ECO:0007669"/>
    <property type="project" value="InterPro"/>
</dbReference>
<gene>
    <name evidence="2" type="ORF">CAMP_LOCUS12784</name>
</gene>
<accession>A0A9P1N711</accession>
<dbReference type="Proteomes" id="UP001152747">
    <property type="component" value="Unassembled WGS sequence"/>
</dbReference>
<dbReference type="GO" id="GO:0090090">
    <property type="term" value="P:negative regulation of canonical Wnt signaling pathway"/>
    <property type="evidence" value="ECO:0007669"/>
    <property type="project" value="InterPro"/>
</dbReference>
<reference evidence="2" key="1">
    <citation type="submission" date="2022-11" db="EMBL/GenBank/DDBJ databases">
        <authorList>
            <person name="Kikuchi T."/>
        </authorList>
    </citation>
    <scope>NUCLEOTIDE SEQUENCE</scope>
    <source>
        <strain evidence="2">PS1010</strain>
    </source>
</reference>
<feature type="region of interest" description="Disordered" evidence="1">
    <location>
        <begin position="140"/>
        <end position="165"/>
    </location>
</feature>
<sequence>MTENSANQWYLSFLANRPVEIKRKIQHNLKSEGYALRIGKLYSKELKPGASYRISAFFYDRQTSQMFGRPCHTNWIEVSENQQQECEFYEELFFHAPILDEKILLIFEFVENGGNEKSIGWTKRPIQIQNEAIFRVARTSGGNFDKPENPGNLRGNSEMPHFWAG</sequence>
<dbReference type="InterPro" id="IPR029775">
    <property type="entry name" value="NPHP4"/>
</dbReference>
<dbReference type="GO" id="GO:0036064">
    <property type="term" value="C:ciliary basal body"/>
    <property type="evidence" value="ECO:0007669"/>
    <property type="project" value="TreeGrafter"/>
</dbReference>
<evidence type="ECO:0000256" key="1">
    <source>
        <dbReference type="SAM" id="MobiDB-lite"/>
    </source>
</evidence>
<dbReference type="EMBL" id="CANHGI010000005">
    <property type="protein sequence ID" value="CAI5450147.1"/>
    <property type="molecule type" value="Genomic_DNA"/>
</dbReference>
<name>A0A9P1N711_9PELO</name>
<proteinExistence type="predicted"/>
<dbReference type="AlphaFoldDB" id="A0A9P1N711"/>
<dbReference type="GO" id="GO:1904491">
    <property type="term" value="P:protein localization to ciliary transition zone"/>
    <property type="evidence" value="ECO:0007669"/>
    <property type="project" value="TreeGrafter"/>
</dbReference>
<protein>
    <submittedName>
        <fullName evidence="2">Uncharacterized protein</fullName>
    </submittedName>
</protein>
<evidence type="ECO:0000313" key="2">
    <source>
        <dbReference type="EMBL" id="CAI5450147.1"/>
    </source>
</evidence>
<dbReference type="PANTHER" id="PTHR31043:SF3">
    <property type="entry name" value="NEPHROCYSTIN-4"/>
    <property type="match status" value="1"/>
</dbReference>
<dbReference type="GO" id="GO:0097546">
    <property type="term" value="C:ciliary base"/>
    <property type="evidence" value="ECO:0007669"/>
    <property type="project" value="TreeGrafter"/>
</dbReference>
<dbReference type="OrthoDB" id="313446at2759"/>
<evidence type="ECO:0000313" key="3">
    <source>
        <dbReference type="Proteomes" id="UP001152747"/>
    </source>
</evidence>
<keyword evidence="3" id="KW-1185">Reference proteome</keyword>